<evidence type="ECO:0000313" key="1">
    <source>
        <dbReference type="EnsemblProtists" id="EOD22841"/>
    </source>
</evidence>
<evidence type="ECO:0000313" key="2">
    <source>
        <dbReference type="Proteomes" id="UP000013827"/>
    </source>
</evidence>
<dbReference type="PaxDb" id="2903-EOD22841"/>
<accession>A0A0D3JH56</accession>
<dbReference type="EnsemblProtists" id="EOD22841">
    <property type="protein sequence ID" value="EOD22841"/>
    <property type="gene ID" value="EMIHUDRAFT_447695"/>
</dbReference>
<organism evidence="1 2">
    <name type="scientific">Emiliania huxleyi (strain CCMP1516)</name>
    <dbReference type="NCBI Taxonomy" id="280463"/>
    <lineage>
        <taxon>Eukaryota</taxon>
        <taxon>Haptista</taxon>
        <taxon>Haptophyta</taxon>
        <taxon>Prymnesiophyceae</taxon>
        <taxon>Isochrysidales</taxon>
        <taxon>Noelaerhabdaceae</taxon>
        <taxon>Emiliania</taxon>
    </lineage>
</organism>
<dbReference type="Proteomes" id="UP000013827">
    <property type="component" value="Unassembled WGS sequence"/>
</dbReference>
<reference evidence="2" key="1">
    <citation type="journal article" date="2013" name="Nature">
        <title>Pan genome of the phytoplankton Emiliania underpins its global distribution.</title>
        <authorList>
            <person name="Read B.A."/>
            <person name="Kegel J."/>
            <person name="Klute M.J."/>
            <person name="Kuo A."/>
            <person name="Lefebvre S.C."/>
            <person name="Maumus F."/>
            <person name="Mayer C."/>
            <person name="Miller J."/>
            <person name="Monier A."/>
            <person name="Salamov A."/>
            <person name="Young J."/>
            <person name="Aguilar M."/>
            <person name="Claverie J.M."/>
            <person name="Frickenhaus S."/>
            <person name="Gonzalez K."/>
            <person name="Herman E.K."/>
            <person name="Lin Y.C."/>
            <person name="Napier J."/>
            <person name="Ogata H."/>
            <person name="Sarno A.F."/>
            <person name="Shmutz J."/>
            <person name="Schroeder D."/>
            <person name="de Vargas C."/>
            <person name="Verret F."/>
            <person name="von Dassow P."/>
            <person name="Valentin K."/>
            <person name="Van de Peer Y."/>
            <person name="Wheeler G."/>
            <person name="Dacks J.B."/>
            <person name="Delwiche C.F."/>
            <person name="Dyhrman S.T."/>
            <person name="Glockner G."/>
            <person name="John U."/>
            <person name="Richards T."/>
            <person name="Worden A.Z."/>
            <person name="Zhang X."/>
            <person name="Grigoriev I.V."/>
            <person name="Allen A.E."/>
            <person name="Bidle K."/>
            <person name="Borodovsky M."/>
            <person name="Bowler C."/>
            <person name="Brownlee C."/>
            <person name="Cock J.M."/>
            <person name="Elias M."/>
            <person name="Gladyshev V.N."/>
            <person name="Groth M."/>
            <person name="Guda C."/>
            <person name="Hadaegh A."/>
            <person name="Iglesias-Rodriguez M.D."/>
            <person name="Jenkins J."/>
            <person name="Jones B.M."/>
            <person name="Lawson T."/>
            <person name="Leese F."/>
            <person name="Lindquist E."/>
            <person name="Lobanov A."/>
            <person name="Lomsadze A."/>
            <person name="Malik S.B."/>
            <person name="Marsh M.E."/>
            <person name="Mackinder L."/>
            <person name="Mock T."/>
            <person name="Mueller-Roeber B."/>
            <person name="Pagarete A."/>
            <person name="Parker M."/>
            <person name="Probert I."/>
            <person name="Quesneville H."/>
            <person name="Raines C."/>
            <person name="Rensing S.A."/>
            <person name="Riano-Pachon D.M."/>
            <person name="Richier S."/>
            <person name="Rokitta S."/>
            <person name="Shiraiwa Y."/>
            <person name="Soanes D.M."/>
            <person name="van der Giezen M."/>
            <person name="Wahlund T.M."/>
            <person name="Williams B."/>
            <person name="Wilson W."/>
            <person name="Wolfe G."/>
            <person name="Wurch L.L."/>
        </authorList>
    </citation>
    <scope>NUCLEOTIDE SEQUENCE</scope>
</reference>
<dbReference type="HOGENOM" id="CLU_564338_0_0_1"/>
<dbReference type="KEGG" id="ehx:EMIHUDRAFT_447695"/>
<reference evidence="1" key="2">
    <citation type="submission" date="2024-10" db="UniProtKB">
        <authorList>
            <consortium name="EnsemblProtists"/>
        </authorList>
    </citation>
    <scope>IDENTIFICATION</scope>
</reference>
<dbReference type="AlphaFoldDB" id="A0A0D3JH56"/>
<keyword evidence="2" id="KW-1185">Reference proteome</keyword>
<proteinExistence type="predicted"/>
<name>A0A0D3JH56_EMIH1</name>
<dbReference type="GeneID" id="17268388"/>
<dbReference type="RefSeq" id="XP_005775270.1">
    <property type="nucleotide sequence ID" value="XM_005775213.1"/>
</dbReference>
<sequence>MCVGPEDFAKVSAAQDAARTEWRDYEMSCGNYKTAMSYSVTDEEIAECEQARDAMFKKECETGSYKKALKQAKTPEQVAEVEKYQEAGRVAWMEYHAACGDTSAALKYAVTDEEEEKCKQAGIDKCESNRKEWLAFYTEKGDYRKAEECCVEPAEYEAVAAKKEEDRKAWLKYAIETADYKSAEQYAVDEAEAAEVAASKAAYPEVCRSQWRVYYLETKQYKKAKDCSVTPEEVAECEAAEARGEGGVRAAQTGHAGSEEQSRTEWKAYYVETTQYERAIGMCITPEEEAEVDASFEAVRQAHVAELKKKGKYHEAKKYALSDEEVKACDEEEDANQEVCRVEWYKYHLECGKYKEAKALAVTPEEDAECDKAESEQLETNRTAWLGYYQAARFADLGGISAGSRRDLGGVSAHLLGSRTLQEIGDYTSAKALCCSKEEDEECSKIFDQYRSEWLRYAMDNKDYALAKKYSVTPEELAACEALK</sequence>
<protein>
    <submittedName>
        <fullName evidence="1">Uncharacterized protein</fullName>
    </submittedName>
</protein>